<evidence type="ECO:0000256" key="1">
    <source>
        <dbReference type="ARBA" id="ARBA00022679"/>
    </source>
</evidence>
<comment type="caution">
    <text evidence="4">The sequence shown here is derived from an EMBL/GenBank/DDBJ whole genome shotgun (WGS) entry which is preliminary data.</text>
</comment>
<dbReference type="GO" id="GO:0016747">
    <property type="term" value="F:acyltransferase activity, transferring groups other than amino-acyl groups"/>
    <property type="evidence" value="ECO:0007669"/>
    <property type="project" value="InterPro"/>
</dbReference>
<evidence type="ECO:0000259" key="3">
    <source>
        <dbReference type="PROSITE" id="PS51186"/>
    </source>
</evidence>
<keyword evidence="2" id="KW-0012">Acyltransferase</keyword>
<proteinExistence type="predicted"/>
<keyword evidence="5" id="KW-1185">Reference proteome</keyword>
<gene>
    <name evidence="4" type="ORF">BJY26_000926</name>
</gene>
<dbReference type="Pfam" id="PF00583">
    <property type="entry name" value="Acetyltransf_1"/>
    <property type="match status" value="1"/>
</dbReference>
<dbReference type="PROSITE" id="PS51186">
    <property type="entry name" value="GNAT"/>
    <property type="match status" value="1"/>
</dbReference>
<evidence type="ECO:0000313" key="4">
    <source>
        <dbReference type="EMBL" id="NYI66620.1"/>
    </source>
</evidence>
<name>A0A7Z0AB54_9MICO</name>
<dbReference type="InterPro" id="IPR000182">
    <property type="entry name" value="GNAT_dom"/>
</dbReference>
<accession>A0A7Z0AB54</accession>
<reference evidence="4 5" key="1">
    <citation type="submission" date="2020-07" db="EMBL/GenBank/DDBJ databases">
        <title>Sequencing the genomes of 1000 actinobacteria strains.</title>
        <authorList>
            <person name="Klenk H.-P."/>
        </authorList>
    </citation>
    <scope>NUCLEOTIDE SEQUENCE [LARGE SCALE GENOMIC DNA]</scope>
    <source>
        <strain evidence="4 5">DSM 26341</strain>
    </source>
</reference>
<dbReference type="PANTHER" id="PTHR43877">
    <property type="entry name" value="AMINOALKYLPHOSPHONATE N-ACETYLTRANSFERASE-RELATED-RELATED"/>
    <property type="match status" value="1"/>
</dbReference>
<dbReference type="Proteomes" id="UP000539111">
    <property type="component" value="Unassembled WGS sequence"/>
</dbReference>
<dbReference type="EMBL" id="JACBZP010000001">
    <property type="protein sequence ID" value="NYI66620.1"/>
    <property type="molecule type" value="Genomic_DNA"/>
</dbReference>
<sequence length="149" mass="17160">MQITIRTPHAADRPAWDRLYAGYAVFYRTEQSADMRDTVWAWLLDPDHPLEALVAESEDGGLVGLAHYRPYPRPLHAAWCGYLDDLFVDPDYRGTGAADALLARLREIARERDWPIVRWTTADDNYRARGKYDQVATRTSWITYDMPSA</sequence>
<dbReference type="InterPro" id="IPR016181">
    <property type="entry name" value="Acyl_CoA_acyltransferase"/>
</dbReference>
<evidence type="ECO:0000313" key="5">
    <source>
        <dbReference type="Proteomes" id="UP000539111"/>
    </source>
</evidence>
<dbReference type="RefSeq" id="WP_179426092.1">
    <property type="nucleotide sequence ID" value="NZ_JACBZP010000001.1"/>
</dbReference>
<dbReference type="Gene3D" id="3.40.630.30">
    <property type="match status" value="1"/>
</dbReference>
<dbReference type="PANTHER" id="PTHR43877:SF1">
    <property type="entry name" value="ACETYLTRANSFERASE"/>
    <property type="match status" value="1"/>
</dbReference>
<evidence type="ECO:0000256" key="2">
    <source>
        <dbReference type="ARBA" id="ARBA00023315"/>
    </source>
</evidence>
<dbReference type="CDD" id="cd04301">
    <property type="entry name" value="NAT_SF"/>
    <property type="match status" value="1"/>
</dbReference>
<organism evidence="4 5">
    <name type="scientific">Spelaeicoccus albus</name>
    <dbReference type="NCBI Taxonomy" id="1280376"/>
    <lineage>
        <taxon>Bacteria</taxon>
        <taxon>Bacillati</taxon>
        <taxon>Actinomycetota</taxon>
        <taxon>Actinomycetes</taxon>
        <taxon>Micrococcales</taxon>
        <taxon>Brevibacteriaceae</taxon>
        <taxon>Spelaeicoccus</taxon>
    </lineage>
</organism>
<protein>
    <submittedName>
        <fullName evidence="4">GNAT superfamily N-acetyltransferase</fullName>
    </submittedName>
</protein>
<dbReference type="AlphaFoldDB" id="A0A7Z0AB54"/>
<feature type="domain" description="N-acetyltransferase" evidence="3">
    <location>
        <begin position="3"/>
        <end position="149"/>
    </location>
</feature>
<keyword evidence="1 4" id="KW-0808">Transferase</keyword>
<dbReference type="SUPFAM" id="SSF55729">
    <property type="entry name" value="Acyl-CoA N-acyltransferases (Nat)"/>
    <property type="match status" value="1"/>
</dbReference>
<dbReference type="InterPro" id="IPR050832">
    <property type="entry name" value="Bact_Acetyltransf"/>
</dbReference>